<dbReference type="Gene3D" id="3.40.50.1820">
    <property type="entry name" value="alpha/beta hydrolase"/>
    <property type="match status" value="1"/>
</dbReference>
<dbReference type="InterPro" id="IPR000073">
    <property type="entry name" value="AB_hydrolase_1"/>
</dbReference>
<dbReference type="EMBL" id="AP009385">
    <property type="protein sequence ID" value="BAG42728.1"/>
    <property type="molecule type" value="Genomic_DNA"/>
</dbReference>
<dbReference type="InterPro" id="IPR029058">
    <property type="entry name" value="AB_hydrolase_fold"/>
</dbReference>
<dbReference type="KEGG" id="bmj:BMULJ_00768"/>
<protein>
    <submittedName>
        <fullName evidence="2">Lysophospholipase-like protein</fullName>
    </submittedName>
</protein>
<organism evidence="2 3">
    <name type="scientific">Burkholderia multivorans (strain ATCC 17616 / 249)</name>
    <dbReference type="NCBI Taxonomy" id="395019"/>
    <lineage>
        <taxon>Bacteria</taxon>
        <taxon>Pseudomonadati</taxon>
        <taxon>Pseudomonadota</taxon>
        <taxon>Betaproteobacteria</taxon>
        <taxon>Burkholderiales</taxon>
        <taxon>Burkholderiaceae</taxon>
        <taxon>Burkholderia</taxon>
        <taxon>Burkholderia cepacia complex</taxon>
    </lineage>
</organism>
<feature type="domain" description="AB hydrolase-1" evidence="1">
    <location>
        <begin position="62"/>
        <end position="304"/>
    </location>
</feature>
<accession>A0A0H3KCN4</accession>
<dbReference type="HOGENOM" id="CLU_076356_0_0_4"/>
<keyword evidence="3" id="KW-1185">Reference proteome</keyword>
<dbReference type="SUPFAM" id="SSF53474">
    <property type="entry name" value="alpha/beta-Hydrolases"/>
    <property type="match status" value="1"/>
</dbReference>
<sequence length="325" mass="36416">MFGNEPATLYMDQSAWRDLQQFLPARLRLESEDQMPTEEFWEWRGNKVHLDRYLNPNAPAKIILHHGVGTNGRQLNLIVGKPMADRGWEVTAIDNLGYGMTPAPKEPHSYDDWVQLATDYIAYERTRDDRPIVLYGLSAGGMMTYDVAAHAPRGSIKGIIGMTFLDQRNEHVWRSTAHDPFTAGIASTPLRVLDNTPLEGIKLPMPMVSKMNAGCNNPDAMRVFLADRTSAGNRASIRFLDTYHRYVPDIEPADFDICPILHTQPGADRWSPAELSKPVLDPITKVSVRQVVLENAGHYPLEEPGLTQLQDAVDAFVREVTGTNP</sequence>
<evidence type="ECO:0000313" key="2">
    <source>
        <dbReference type="EMBL" id="BAG42728.1"/>
    </source>
</evidence>
<proteinExistence type="predicted"/>
<dbReference type="PANTHER" id="PTHR43689">
    <property type="entry name" value="HYDROLASE"/>
    <property type="match status" value="1"/>
</dbReference>
<dbReference type="AlphaFoldDB" id="A0A0H3KCN4"/>
<dbReference type="PANTHER" id="PTHR43689:SF8">
    <property type="entry name" value="ALPHA_BETA-HYDROLASES SUPERFAMILY PROTEIN"/>
    <property type="match status" value="1"/>
</dbReference>
<evidence type="ECO:0000313" key="3">
    <source>
        <dbReference type="Proteomes" id="UP000008815"/>
    </source>
</evidence>
<name>A0A0H3KCN4_BURM1</name>
<dbReference type="STRING" id="395019.BMULJ_00768"/>
<evidence type="ECO:0000259" key="1">
    <source>
        <dbReference type="Pfam" id="PF12697"/>
    </source>
</evidence>
<gene>
    <name evidence="2" type="ordered locus">BMULJ_00768</name>
</gene>
<dbReference type="Proteomes" id="UP000008815">
    <property type="component" value="Chromosome 1"/>
</dbReference>
<dbReference type="eggNOG" id="COG2267">
    <property type="taxonomic scope" value="Bacteria"/>
</dbReference>
<dbReference type="Pfam" id="PF12697">
    <property type="entry name" value="Abhydrolase_6"/>
    <property type="match status" value="1"/>
</dbReference>
<reference evidence="2 3" key="1">
    <citation type="submission" date="2007-04" db="EMBL/GenBank/DDBJ databases">
        <title>Complete genome sequence of Burkholderia multivorans ATCC 17616.</title>
        <authorList>
            <person name="Ohtsubo Y."/>
            <person name="Yamashita A."/>
            <person name="Kurokawa K."/>
            <person name="Takami H."/>
            <person name="Yuhara S."/>
            <person name="Nishiyama E."/>
            <person name="Endo R."/>
            <person name="Miyazaki R."/>
            <person name="Ono A."/>
            <person name="Yano K."/>
            <person name="Ito M."/>
            <person name="Sota M."/>
            <person name="Yuji N."/>
            <person name="Hattori M."/>
            <person name="Tsuda M."/>
        </authorList>
    </citation>
    <scope>NUCLEOTIDE SEQUENCE [LARGE SCALE GENOMIC DNA]</scope>
    <source>
        <strain evidence="3">ATCC 17616 / 249</strain>
    </source>
</reference>
<dbReference type="RefSeq" id="WP_006415819.1">
    <property type="nucleotide sequence ID" value="NC_010084.1"/>
</dbReference>
<dbReference type="KEGG" id="bmu:Bmul_2466"/>